<evidence type="ECO:0000313" key="2">
    <source>
        <dbReference type="Proteomes" id="UP001057375"/>
    </source>
</evidence>
<evidence type="ECO:0000313" key="1">
    <source>
        <dbReference type="EMBL" id="GKT18429.1"/>
    </source>
</evidence>
<gene>
    <name evidence="1" type="ORF">ADUPG1_011308</name>
</gene>
<keyword evidence="2" id="KW-1185">Reference proteome</keyword>
<dbReference type="Proteomes" id="UP001057375">
    <property type="component" value="Unassembled WGS sequence"/>
</dbReference>
<proteinExistence type="predicted"/>
<comment type="caution">
    <text evidence="1">The sequence shown here is derived from an EMBL/GenBank/DDBJ whole genome shotgun (WGS) entry which is preliminary data.</text>
</comment>
<sequence>MTKNFKTCLNEAIGIGYKRRIVSEYVKSPEADLPSLKEVFPYDSMDLYFYSLTIRNDDESWAMFWNECTQCSPTDINTRQMLCSLCKSKHAVRSFYSKGWEHAVKRLKTFPTCIAAALLKRVPSQFSVVADKFSSTIICDRVVPLL</sequence>
<feature type="non-terminal residue" evidence="1">
    <location>
        <position position="146"/>
    </location>
</feature>
<accession>A0ABQ5JZ06</accession>
<name>A0ABQ5JZ06_9EUKA</name>
<protein>
    <recommendedName>
        <fullName evidence="3">Transposase</fullName>
    </recommendedName>
</protein>
<reference evidence="1" key="1">
    <citation type="submission" date="2022-03" db="EMBL/GenBank/DDBJ databases">
        <title>Draft genome sequence of Aduncisulcus paluster, a free-living microaerophilic Fornicata.</title>
        <authorList>
            <person name="Yuyama I."/>
            <person name="Kume K."/>
            <person name="Tamura T."/>
            <person name="Inagaki Y."/>
            <person name="Hashimoto T."/>
        </authorList>
    </citation>
    <scope>NUCLEOTIDE SEQUENCE</scope>
    <source>
        <strain evidence="1">NY0171</strain>
    </source>
</reference>
<organism evidence="1 2">
    <name type="scientific">Aduncisulcus paluster</name>
    <dbReference type="NCBI Taxonomy" id="2918883"/>
    <lineage>
        <taxon>Eukaryota</taxon>
        <taxon>Metamonada</taxon>
        <taxon>Carpediemonas-like organisms</taxon>
        <taxon>Aduncisulcus</taxon>
    </lineage>
</organism>
<dbReference type="EMBL" id="BQXS01011945">
    <property type="protein sequence ID" value="GKT18429.1"/>
    <property type="molecule type" value="Genomic_DNA"/>
</dbReference>
<evidence type="ECO:0008006" key="3">
    <source>
        <dbReference type="Google" id="ProtNLM"/>
    </source>
</evidence>